<comment type="caution">
    <text evidence="4">The sequence shown here is derived from an EMBL/GenBank/DDBJ whole genome shotgun (WGS) entry which is preliminary data.</text>
</comment>
<dbReference type="EMBL" id="BQXS01010047">
    <property type="protein sequence ID" value="GKT32754.1"/>
    <property type="molecule type" value="Genomic_DNA"/>
</dbReference>
<keyword evidence="2 4" id="KW-0689">Ribosomal protein</keyword>
<accession>A0ABQ5KMP9</accession>
<reference evidence="4" key="1">
    <citation type="submission" date="2022-03" db="EMBL/GenBank/DDBJ databases">
        <title>Draft genome sequence of Aduncisulcus paluster, a free-living microaerophilic Fornicata.</title>
        <authorList>
            <person name="Yuyama I."/>
            <person name="Kume K."/>
            <person name="Tamura T."/>
            <person name="Inagaki Y."/>
            <person name="Hashimoto T."/>
        </authorList>
    </citation>
    <scope>NUCLEOTIDE SEQUENCE</scope>
    <source>
        <strain evidence="4">NY0171</strain>
    </source>
</reference>
<proteinExistence type="inferred from homology"/>
<evidence type="ECO:0000256" key="3">
    <source>
        <dbReference type="ARBA" id="ARBA00023274"/>
    </source>
</evidence>
<dbReference type="InterPro" id="IPR000054">
    <property type="entry name" value="Ribosomal_eL31"/>
</dbReference>
<dbReference type="PANTHER" id="PTHR10956">
    <property type="entry name" value="60S RIBOSOMAL PROTEIN L31"/>
    <property type="match status" value="1"/>
</dbReference>
<evidence type="ECO:0000313" key="4">
    <source>
        <dbReference type="EMBL" id="GKT32754.1"/>
    </source>
</evidence>
<dbReference type="PANTHER" id="PTHR10956:SF0">
    <property type="entry name" value="60S RIBOSOMAL PROTEIN L31"/>
    <property type="match status" value="1"/>
</dbReference>
<protein>
    <submittedName>
        <fullName evidence="4">Ribosomal protein L31e like protein</fullName>
    </submittedName>
</protein>
<dbReference type="Proteomes" id="UP001057375">
    <property type="component" value="Unassembled WGS sequence"/>
</dbReference>
<dbReference type="SMART" id="SM01380">
    <property type="entry name" value="Ribosomal_L31e"/>
    <property type="match status" value="1"/>
</dbReference>
<dbReference type="Pfam" id="PF01198">
    <property type="entry name" value="Ribosomal_L31e"/>
    <property type="match status" value="1"/>
</dbReference>
<gene>
    <name evidence="4" type="ORF">ADUPG1_006830</name>
</gene>
<evidence type="ECO:0000256" key="1">
    <source>
        <dbReference type="ARBA" id="ARBA00010808"/>
    </source>
</evidence>
<evidence type="ECO:0000256" key="2">
    <source>
        <dbReference type="ARBA" id="ARBA00022980"/>
    </source>
</evidence>
<dbReference type="InterPro" id="IPR023621">
    <property type="entry name" value="Ribosomal_eL31_dom_sf"/>
</dbReference>
<organism evidence="4 5">
    <name type="scientific">Aduncisulcus paluster</name>
    <dbReference type="NCBI Taxonomy" id="2918883"/>
    <lineage>
        <taxon>Eukaryota</taxon>
        <taxon>Metamonada</taxon>
        <taxon>Carpediemonas-like organisms</taxon>
        <taxon>Aduncisulcus</taxon>
    </lineage>
</organism>
<comment type="similarity">
    <text evidence="1">Belongs to the eukaryotic ribosomal protein eL31 family.</text>
</comment>
<dbReference type="SUPFAM" id="SSF54575">
    <property type="entry name" value="Ribosomal protein L31e"/>
    <property type="match status" value="1"/>
</dbReference>
<name>A0ABQ5KMP9_9EUKA</name>
<sequence length="102" mass="11796">MSSQYELTINIKRAVGSVKLKKKAPRAISEIKKAVNRLTHCKNIRIDGSLNQFIWDKGIRTPPKCVRIRVEHRVEKDRSYANVFYVPVIDFSGLKTVKKEIK</sequence>
<keyword evidence="5" id="KW-1185">Reference proteome</keyword>
<keyword evidence="3" id="KW-0687">Ribonucleoprotein</keyword>
<evidence type="ECO:0000313" key="5">
    <source>
        <dbReference type="Proteomes" id="UP001057375"/>
    </source>
</evidence>
<dbReference type="GO" id="GO:0005840">
    <property type="term" value="C:ribosome"/>
    <property type="evidence" value="ECO:0007669"/>
    <property type="project" value="UniProtKB-KW"/>
</dbReference>
<dbReference type="Gene3D" id="3.10.440.10">
    <property type="match status" value="1"/>
</dbReference>
<dbReference type="InterPro" id="IPR020052">
    <property type="entry name" value="Ribosomal_eL31_CS"/>
</dbReference>
<dbReference type="PROSITE" id="PS01144">
    <property type="entry name" value="RIBOSOMAL_L31E"/>
    <property type="match status" value="1"/>
</dbReference>